<dbReference type="InterPro" id="IPR001675">
    <property type="entry name" value="Glyco_trans_29"/>
</dbReference>
<evidence type="ECO:0000256" key="3">
    <source>
        <dbReference type="ARBA" id="ARBA00022676"/>
    </source>
</evidence>
<evidence type="ECO:0000256" key="7">
    <source>
        <dbReference type="ARBA" id="ARBA00023136"/>
    </source>
</evidence>
<comment type="subcellular location">
    <subcellularLocation>
        <location evidence="2">Endomembrane system</location>
    </subcellularLocation>
    <subcellularLocation>
        <location evidence="1">Membrane</location>
        <topology evidence="1">Single-pass membrane protein</topology>
    </subcellularLocation>
</comment>
<gene>
    <name evidence="9" type="ORF">BHAMNSH16_00310</name>
</gene>
<dbReference type="AlphaFoldDB" id="A0AAC9TT17"/>
<dbReference type="Pfam" id="PF00777">
    <property type="entry name" value="Glyco_transf_29"/>
    <property type="match status" value="1"/>
</dbReference>
<keyword evidence="4" id="KW-0808">Transferase</keyword>
<evidence type="ECO:0000256" key="8">
    <source>
        <dbReference type="ARBA" id="ARBA00023180"/>
    </source>
</evidence>
<keyword evidence="5" id="KW-0812">Transmembrane</keyword>
<evidence type="ECO:0000256" key="5">
    <source>
        <dbReference type="ARBA" id="ARBA00022692"/>
    </source>
</evidence>
<evidence type="ECO:0000256" key="2">
    <source>
        <dbReference type="ARBA" id="ARBA00004308"/>
    </source>
</evidence>
<dbReference type="GO" id="GO:0008373">
    <property type="term" value="F:sialyltransferase activity"/>
    <property type="evidence" value="ECO:0007669"/>
    <property type="project" value="InterPro"/>
</dbReference>
<keyword evidence="10" id="KW-1185">Reference proteome</keyword>
<dbReference type="GO" id="GO:0016020">
    <property type="term" value="C:membrane"/>
    <property type="evidence" value="ECO:0007669"/>
    <property type="project" value="UniProtKB-SubCell"/>
</dbReference>
<proteinExistence type="predicted"/>
<evidence type="ECO:0000256" key="1">
    <source>
        <dbReference type="ARBA" id="ARBA00004167"/>
    </source>
</evidence>
<evidence type="ECO:0000256" key="4">
    <source>
        <dbReference type="ARBA" id="ARBA00022679"/>
    </source>
</evidence>
<keyword evidence="3" id="KW-0328">Glycosyltransferase</keyword>
<dbReference type="RefSeq" id="WP_069731409.1">
    <property type="nucleotide sequence ID" value="NZ_CP019914.1"/>
</dbReference>
<sequence>MDYKSLIDDIVWWIPFKKLRHAFRVIMQDTLDSINNKQEKINESEKNNLEKIKYLEKIILLESKKYIFDYEMIDLLFSDDFDFIYYEIVKLWIQLEDTKNLLDLLYFISLREHVWDKMNPEFWLVYISLLYESNNLDFAEFIFNKYVEKYKLSYIHRSLVVSKFSKELNLMNEEIEHSNIILEYLNKSINDNVFENIIKQNKTIAVVGNGPQELGKGKGEEIDGHDIVIRFNNFNNVGIEKDYGTKVDIWFPNLSNCDYKKYNNIMYGLVLSPDRAIFTDDVLINMYSMIDSNKFFCFSNALSFGLYKLAGRNIRFTTGGIVLYYLANLKEKYNLNFSHKDIYGFSFINNDFSSNHYHYYKDMFTPFYAEHALYTYHKINKEILFLRKLFNLL</sequence>
<dbReference type="InterPro" id="IPR038578">
    <property type="entry name" value="GT29-like_sf"/>
</dbReference>
<evidence type="ECO:0000256" key="6">
    <source>
        <dbReference type="ARBA" id="ARBA00022989"/>
    </source>
</evidence>
<dbReference type="Proteomes" id="UP000264880">
    <property type="component" value="Chromosome"/>
</dbReference>
<keyword evidence="6" id="KW-1133">Transmembrane helix</keyword>
<evidence type="ECO:0000313" key="10">
    <source>
        <dbReference type="Proteomes" id="UP000264880"/>
    </source>
</evidence>
<name>A0AAC9TT17_9SPIR</name>
<dbReference type="EMBL" id="CP019914">
    <property type="protein sequence ID" value="ASJ20177.1"/>
    <property type="molecule type" value="Genomic_DNA"/>
</dbReference>
<keyword evidence="7" id="KW-0472">Membrane</keyword>
<reference evidence="9 10" key="1">
    <citation type="submission" date="2017-02" db="EMBL/GenBank/DDBJ databases">
        <title>Complete genome sequence of Brachyspira hampsonii genomovar I strain NSH-16 (ATCC BAA-2463).</title>
        <authorList>
            <person name="Mirajkar N.S."/>
            <person name="Gebhart C.J."/>
        </authorList>
    </citation>
    <scope>NUCLEOTIDE SEQUENCE [LARGE SCALE GENOMIC DNA]</scope>
    <source>
        <strain evidence="9 10">NSH-16</strain>
    </source>
</reference>
<protein>
    <recommendedName>
        <fullName evidence="11">Glycosyltransferase</fullName>
    </recommendedName>
</protein>
<dbReference type="GO" id="GO:0012505">
    <property type="term" value="C:endomembrane system"/>
    <property type="evidence" value="ECO:0007669"/>
    <property type="project" value="UniProtKB-SubCell"/>
</dbReference>
<evidence type="ECO:0008006" key="11">
    <source>
        <dbReference type="Google" id="ProtNLM"/>
    </source>
</evidence>
<dbReference type="Gene3D" id="3.90.1480.20">
    <property type="entry name" value="Glycosyl transferase family 29"/>
    <property type="match status" value="1"/>
</dbReference>
<accession>A0AAC9TT17</accession>
<keyword evidence="8" id="KW-0325">Glycoprotein</keyword>
<organism evidence="9 10">
    <name type="scientific">Brachyspira hampsonii</name>
    <dbReference type="NCBI Taxonomy" id="1287055"/>
    <lineage>
        <taxon>Bacteria</taxon>
        <taxon>Pseudomonadati</taxon>
        <taxon>Spirochaetota</taxon>
        <taxon>Spirochaetia</taxon>
        <taxon>Brachyspirales</taxon>
        <taxon>Brachyspiraceae</taxon>
        <taxon>Brachyspira</taxon>
    </lineage>
</organism>
<dbReference type="KEGG" id="bhp:BHAMNSH16_00310"/>
<evidence type="ECO:0000313" key="9">
    <source>
        <dbReference type="EMBL" id="ASJ20177.1"/>
    </source>
</evidence>